<sequence>MEEAIARSLDLFKKSQEAVVAVHRNPDLDAVASSVILNSYLTINGKRTCMAAEGKPSSDAAAALKSVGLSVDYGKCDASNSVLVILDTASQVQLGESVRGSPTATIIIDHHAVRNLSGDVELVDPLSPSTVELVFELTSAAGFRPDQRTAQLGLLALVGETGRFLRAGARTLETAAAMIRLGASYGDALAMLRREEDRSTRMALLKGVLRMRAYRHGDDVYCVTEVDAFESLVAGKMLELGCTAAFVVSDHDDEVRVIGRSRGMDIASMLQVMGKASGGEGGGHREAAALTVRGASVERVMGLLVRSIKSRGASPMRG</sequence>
<dbReference type="RefSeq" id="WP_188595605.1">
    <property type="nucleotide sequence ID" value="NZ_BMNL01000001.1"/>
</dbReference>
<dbReference type="InterPro" id="IPR038763">
    <property type="entry name" value="DHH_sf"/>
</dbReference>
<dbReference type="InterPro" id="IPR051319">
    <property type="entry name" value="Oligoribo/pAp-PDE_c-di-AMP_PDE"/>
</dbReference>
<keyword evidence="4" id="KW-1185">Reference proteome</keyword>
<feature type="domain" description="DDH" evidence="1">
    <location>
        <begin position="19"/>
        <end position="152"/>
    </location>
</feature>
<name>A0A830GR28_9CREN</name>
<dbReference type="GO" id="GO:0003676">
    <property type="term" value="F:nucleic acid binding"/>
    <property type="evidence" value="ECO:0007669"/>
    <property type="project" value="InterPro"/>
</dbReference>
<evidence type="ECO:0000259" key="2">
    <source>
        <dbReference type="Pfam" id="PF02272"/>
    </source>
</evidence>
<dbReference type="OrthoDB" id="350705at2157"/>
<dbReference type="SUPFAM" id="SSF64182">
    <property type="entry name" value="DHH phosphoesterases"/>
    <property type="match status" value="1"/>
</dbReference>
<comment type="caution">
    <text evidence="3">The sequence shown here is derived from an EMBL/GenBank/DDBJ whole genome shotgun (WGS) entry which is preliminary data.</text>
</comment>
<dbReference type="Pfam" id="PF02272">
    <property type="entry name" value="DHHA1"/>
    <property type="match status" value="1"/>
</dbReference>
<dbReference type="Pfam" id="PF01368">
    <property type="entry name" value="DHH"/>
    <property type="match status" value="1"/>
</dbReference>
<evidence type="ECO:0000313" key="4">
    <source>
        <dbReference type="Proteomes" id="UP000610960"/>
    </source>
</evidence>
<dbReference type="EMBL" id="BMNL01000001">
    <property type="protein sequence ID" value="GGP19200.1"/>
    <property type="molecule type" value="Genomic_DNA"/>
</dbReference>
<dbReference type="PANTHER" id="PTHR47618">
    <property type="entry name" value="BIFUNCTIONAL OLIGORIBONUCLEASE AND PAP PHOSPHATASE NRNA"/>
    <property type="match status" value="1"/>
</dbReference>
<gene>
    <name evidence="3" type="ORF">GCM10007981_01920</name>
</gene>
<dbReference type="InterPro" id="IPR001667">
    <property type="entry name" value="DDH_dom"/>
</dbReference>
<dbReference type="InterPro" id="IPR003156">
    <property type="entry name" value="DHHA1_dom"/>
</dbReference>
<dbReference type="Gene3D" id="3.10.310.30">
    <property type="match status" value="1"/>
</dbReference>
<evidence type="ECO:0000313" key="3">
    <source>
        <dbReference type="EMBL" id="GGP19200.1"/>
    </source>
</evidence>
<reference evidence="3" key="1">
    <citation type="journal article" date="2014" name="Int. J. Syst. Evol. Microbiol.">
        <title>Complete genome sequence of Corynebacterium casei LMG S-19264T (=DSM 44701T), isolated from a smear-ripened cheese.</title>
        <authorList>
            <consortium name="US DOE Joint Genome Institute (JGI-PGF)"/>
            <person name="Walter F."/>
            <person name="Albersmeier A."/>
            <person name="Kalinowski J."/>
            <person name="Ruckert C."/>
        </authorList>
    </citation>
    <scope>NUCLEOTIDE SEQUENCE</scope>
    <source>
        <strain evidence="3">JCM 10088</strain>
    </source>
</reference>
<dbReference type="AlphaFoldDB" id="A0A830GR28"/>
<accession>A0A830GR28</accession>
<reference evidence="3" key="2">
    <citation type="submission" date="2020-09" db="EMBL/GenBank/DDBJ databases">
        <authorList>
            <person name="Sun Q."/>
            <person name="Ohkuma M."/>
        </authorList>
    </citation>
    <scope>NUCLEOTIDE SEQUENCE</scope>
    <source>
        <strain evidence="3">JCM 10088</strain>
    </source>
</reference>
<feature type="domain" description="DHHA1" evidence="2">
    <location>
        <begin position="241"/>
        <end position="297"/>
    </location>
</feature>
<dbReference type="Gene3D" id="3.90.1640.10">
    <property type="entry name" value="inorganic pyrophosphatase (n-terminal core)"/>
    <property type="match status" value="1"/>
</dbReference>
<organism evidence="3 4">
    <name type="scientific">Thermocladium modestius</name>
    <dbReference type="NCBI Taxonomy" id="62609"/>
    <lineage>
        <taxon>Archaea</taxon>
        <taxon>Thermoproteota</taxon>
        <taxon>Thermoprotei</taxon>
        <taxon>Thermoproteales</taxon>
        <taxon>Thermoproteaceae</taxon>
        <taxon>Thermocladium</taxon>
    </lineage>
</organism>
<evidence type="ECO:0000259" key="1">
    <source>
        <dbReference type="Pfam" id="PF01368"/>
    </source>
</evidence>
<proteinExistence type="predicted"/>
<dbReference type="PANTHER" id="PTHR47618:SF1">
    <property type="entry name" value="BIFUNCTIONAL OLIGORIBONUCLEASE AND PAP PHOSPHATASE NRNA"/>
    <property type="match status" value="1"/>
</dbReference>
<protein>
    <submittedName>
        <fullName evidence="3">Phosphoesterase</fullName>
    </submittedName>
</protein>
<dbReference type="Proteomes" id="UP000610960">
    <property type="component" value="Unassembled WGS sequence"/>
</dbReference>